<evidence type="ECO:0000313" key="3">
    <source>
        <dbReference type="Proteomes" id="UP000507470"/>
    </source>
</evidence>
<sequence>MLDKAKGLDTGETYNNAAAGACFLEAVVAVEREKVVHIMDTIKLSSLTMDGSTDDGSVEQDTLFMRFCKRGKVDNRFIGIGEPESTSSSHLYNFVVSQLKTKNIYDSMYKWVGFGSDGALNMTGKKWVDCLAHSLERSLKDAIKKCSVYDRLATVLLGIYYFYKCTGSPLQRKTLINNFKQGRFKNWPLQSESYRELDVTDAIPEVEVPSIVVGPMYSRLNRSNLKIAFTFHKDLSTRVGGTKWLAHTQRAINNVLTENDNDSQEINNCVRKIDEMLSRRHNTATLTRDLRLEEDKEKWAEEYRKTALKPIGKEEIKNGRGGDVQKLKNEMDQIKRKSQREEETEPSKLRREMEELENSIRDNRSNRNNRGRRRHFDY</sequence>
<accession>A0A6J8ENN7</accession>
<name>A0A6J8ENN7_MYTCO</name>
<gene>
    <name evidence="2" type="ORF">MCOR_54169</name>
</gene>
<dbReference type="PANTHER" id="PTHR46880">
    <property type="entry name" value="RAS-ASSOCIATING DOMAIN-CONTAINING PROTEIN"/>
    <property type="match status" value="1"/>
</dbReference>
<evidence type="ECO:0000313" key="2">
    <source>
        <dbReference type="EMBL" id="CAC5422098.1"/>
    </source>
</evidence>
<evidence type="ECO:0000256" key="1">
    <source>
        <dbReference type="SAM" id="MobiDB-lite"/>
    </source>
</evidence>
<keyword evidence="3" id="KW-1185">Reference proteome</keyword>
<dbReference type="EMBL" id="CACVKT020009492">
    <property type="protein sequence ID" value="CAC5422098.1"/>
    <property type="molecule type" value="Genomic_DNA"/>
</dbReference>
<dbReference type="PANTHER" id="PTHR46880:SF9">
    <property type="entry name" value="ZINC FINGER PROTEIN 862"/>
    <property type="match status" value="1"/>
</dbReference>
<dbReference type="Proteomes" id="UP000507470">
    <property type="component" value="Unassembled WGS sequence"/>
</dbReference>
<dbReference type="AlphaFoldDB" id="A0A6J8ENN7"/>
<feature type="compositionally biased region" description="Basic residues" evidence="1">
    <location>
        <begin position="367"/>
        <end position="378"/>
    </location>
</feature>
<reference evidence="2 3" key="1">
    <citation type="submission" date="2020-06" db="EMBL/GenBank/DDBJ databases">
        <authorList>
            <person name="Li R."/>
            <person name="Bekaert M."/>
        </authorList>
    </citation>
    <scope>NUCLEOTIDE SEQUENCE [LARGE SCALE GENOMIC DNA]</scope>
    <source>
        <strain evidence="3">wild</strain>
    </source>
</reference>
<organism evidence="2 3">
    <name type="scientific">Mytilus coruscus</name>
    <name type="common">Sea mussel</name>
    <dbReference type="NCBI Taxonomy" id="42192"/>
    <lineage>
        <taxon>Eukaryota</taxon>
        <taxon>Metazoa</taxon>
        <taxon>Spiralia</taxon>
        <taxon>Lophotrochozoa</taxon>
        <taxon>Mollusca</taxon>
        <taxon>Bivalvia</taxon>
        <taxon>Autobranchia</taxon>
        <taxon>Pteriomorphia</taxon>
        <taxon>Mytilida</taxon>
        <taxon>Mytiloidea</taxon>
        <taxon>Mytilidae</taxon>
        <taxon>Mytilinae</taxon>
        <taxon>Mytilus</taxon>
    </lineage>
</organism>
<proteinExistence type="predicted"/>
<feature type="region of interest" description="Disordered" evidence="1">
    <location>
        <begin position="314"/>
        <end position="378"/>
    </location>
</feature>
<protein>
    <submittedName>
        <fullName evidence="2">Uncharacterized protein</fullName>
    </submittedName>
</protein>
<feature type="compositionally biased region" description="Basic and acidic residues" evidence="1">
    <location>
        <begin position="314"/>
        <end position="365"/>
    </location>
</feature>